<dbReference type="InterPro" id="IPR008579">
    <property type="entry name" value="UGlyAH_Cupin_dom"/>
</dbReference>
<evidence type="ECO:0000313" key="2">
    <source>
        <dbReference type="EMBL" id="WOK94462.1"/>
    </source>
</evidence>
<dbReference type="EMBL" id="CP136890">
    <property type="protein sequence ID" value="WOK94462.1"/>
    <property type="molecule type" value="Genomic_DNA"/>
</dbReference>
<feature type="domain" description="(S)-ureidoglycine aminohydrolase cupin" evidence="1">
    <location>
        <begin position="68"/>
        <end position="122"/>
    </location>
</feature>
<dbReference type="AlphaFoldDB" id="A0AAQ3Q3A7"/>
<name>A0AAQ3Q3A7_9LILI</name>
<accession>A0AAQ3Q3A7</accession>
<dbReference type="PANTHER" id="PTHR33271:SF7">
    <property type="entry name" value="PLASTID TRANSCRIPTIONALLY ACTIVE 18"/>
    <property type="match status" value="1"/>
</dbReference>
<proteinExistence type="predicted"/>
<protein>
    <recommendedName>
        <fullName evidence="1">(S)-ureidoglycine aminohydrolase cupin domain-containing protein</fullName>
    </recommendedName>
</protein>
<evidence type="ECO:0000313" key="3">
    <source>
        <dbReference type="Proteomes" id="UP001327560"/>
    </source>
</evidence>
<dbReference type="Proteomes" id="UP001327560">
    <property type="component" value="Chromosome 1"/>
</dbReference>
<sequence>MTTSFSLSAAALLPPTSVAPPKFLPSRRLPAFSSSVSSSGIYARFEPPLEVYNVRVECGLSKERLAQPAVDQWSVWKTGACCLPWDWHVDKLVYVVNGEVRVVPNGAKTGECFMCFVAGDLV</sequence>
<dbReference type="Gene3D" id="2.60.120.10">
    <property type="entry name" value="Jelly Rolls"/>
    <property type="match status" value="1"/>
</dbReference>
<dbReference type="InterPro" id="IPR014710">
    <property type="entry name" value="RmlC-like_jellyroll"/>
</dbReference>
<evidence type="ECO:0000259" key="1">
    <source>
        <dbReference type="Pfam" id="PF05899"/>
    </source>
</evidence>
<keyword evidence="3" id="KW-1185">Reference proteome</keyword>
<gene>
    <name evidence="2" type="ORF">Cni_G03164</name>
</gene>
<reference evidence="2 3" key="1">
    <citation type="submission" date="2023-10" db="EMBL/GenBank/DDBJ databases">
        <title>Chromosome-scale genome assembly provides insights into flower coloration mechanisms of Canna indica.</title>
        <authorList>
            <person name="Li C."/>
        </authorList>
    </citation>
    <scope>NUCLEOTIDE SEQUENCE [LARGE SCALE GENOMIC DNA]</scope>
    <source>
        <tissue evidence="2">Flower</tissue>
    </source>
</reference>
<dbReference type="Pfam" id="PF05899">
    <property type="entry name" value="Cupin_3"/>
    <property type="match status" value="1"/>
</dbReference>
<dbReference type="PANTHER" id="PTHR33271">
    <property type="entry name" value="OS04G0445200 PROTEIN"/>
    <property type="match status" value="1"/>
</dbReference>
<organism evidence="2 3">
    <name type="scientific">Canna indica</name>
    <name type="common">Indian-shot</name>
    <dbReference type="NCBI Taxonomy" id="4628"/>
    <lineage>
        <taxon>Eukaryota</taxon>
        <taxon>Viridiplantae</taxon>
        <taxon>Streptophyta</taxon>
        <taxon>Embryophyta</taxon>
        <taxon>Tracheophyta</taxon>
        <taxon>Spermatophyta</taxon>
        <taxon>Magnoliopsida</taxon>
        <taxon>Liliopsida</taxon>
        <taxon>Zingiberales</taxon>
        <taxon>Cannaceae</taxon>
        <taxon>Canna</taxon>
    </lineage>
</organism>